<keyword evidence="3" id="KW-1185">Reference proteome</keyword>
<dbReference type="PANTHER" id="PTHR37984">
    <property type="entry name" value="PROTEIN CBG26694"/>
    <property type="match status" value="1"/>
</dbReference>
<dbReference type="PANTHER" id="PTHR37984:SF7">
    <property type="entry name" value="INTEGRASE CATALYTIC DOMAIN-CONTAINING PROTEIN"/>
    <property type="match status" value="1"/>
</dbReference>
<dbReference type="EMBL" id="JAODUP010000605">
    <property type="protein sequence ID" value="KAK2146481.1"/>
    <property type="molecule type" value="Genomic_DNA"/>
</dbReference>
<dbReference type="Gene3D" id="3.30.70.270">
    <property type="match status" value="1"/>
</dbReference>
<feature type="signal peptide" evidence="1">
    <location>
        <begin position="1"/>
        <end position="25"/>
    </location>
</feature>
<evidence type="ECO:0000313" key="2">
    <source>
        <dbReference type="EMBL" id="KAK2146481.1"/>
    </source>
</evidence>
<keyword evidence="1" id="KW-0732">Signal</keyword>
<evidence type="ECO:0008006" key="4">
    <source>
        <dbReference type="Google" id="ProtNLM"/>
    </source>
</evidence>
<dbReference type="SUPFAM" id="SSF56672">
    <property type="entry name" value="DNA/RNA polymerases"/>
    <property type="match status" value="1"/>
</dbReference>
<evidence type="ECO:0000313" key="3">
    <source>
        <dbReference type="Proteomes" id="UP001208570"/>
    </source>
</evidence>
<evidence type="ECO:0000256" key="1">
    <source>
        <dbReference type="SAM" id="SignalP"/>
    </source>
</evidence>
<dbReference type="InterPro" id="IPR050951">
    <property type="entry name" value="Retrovirus_Pol_polyprotein"/>
</dbReference>
<name>A0AAD9J5K6_9ANNE</name>
<dbReference type="InterPro" id="IPR043128">
    <property type="entry name" value="Rev_trsase/Diguanyl_cyclase"/>
</dbReference>
<protein>
    <recommendedName>
        <fullName evidence="4">Apple domain-containing protein</fullName>
    </recommendedName>
</protein>
<sequence>MIETMKTLTRICLLFLFLWRLRVDAAEINTHFTPVWKKPSESEKIFNINITTESQCLYVCNENKKCLTILYNTSGSICEGYKSITGEESLGIEEKAWKVIYEDRCARDGVQLDDWKVQAVDEMKHPEAKEDVKRALGVIIYLARFMPHQSPTSKVVCSLLKEDTEWEWSTQHQKSGTRSKQY</sequence>
<dbReference type="AlphaFoldDB" id="A0AAD9J5K6"/>
<gene>
    <name evidence="2" type="ORF">LSH36_605g01017</name>
</gene>
<comment type="caution">
    <text evidence="2">The sequence shown here is derived from an EMBL/GenBank/DDBJ whole genome shotgun (WGS) entry which is preliminary data.</text>
</comment>
<dbReference type="Proteomes" id="UP001208570">
    <property type="component" value="Unassembled WGS sequence"/>
</dbReference>
<proteinExistence type="predicted"/>
<dbReference type="InterPro" id="IPR043502">
    <property type="entry name" value="DNA/RNA_pol_sf"/>
</dbReference>
<feature type="chain" id="PRO_5041972155" description="Apple domain-containing protein" evidence="1">
    <location>
        <begin position="26"/>
        <end position="182"/>
    </location>
</feature>
<accession>A0AAD9J5K6</accession>
<reference evidence="2" key="1">
    <citation type="journal article" date="2023" name="Mol. Biol. Evol.">
        <title>Third-Generation Sequencing Reveals the Adaptive Role of the Epigenome in Three Deep-Sea Polychaetes.</title>
        <authorList>
            <person name="Perez M."/>
            <person name="Aroh O."/>
            <person name="Sun Y."/>
            <person name="Lan Y."/>
            <person name="Juniper S.K."/>
            <person name="Young C.R."/>
            <person name="Angers B."/>
            <person name="Qian P.Y."/>
        </authorList>
    </citation>
    <scope>NUCLEOTIDE SEQUENCE</scope>
    <source>
        <strain evidence="2">P08H-3</strain>
    </source>
</reference>
<organism evidence="2 3">
    <name type="scientific">Paralvinella palmiformis</name>
    <dbReference type="NCBI Taxonomy" id="53620"/>
    <lineage>
        <taxon>Eukaryota</taxon>
        <taxon>Metazoa</taxon>
        <taxon>Spiralia</taxon>
        <taxon>Lophotrochozoa</taxon>
        <taxon>Annelida</taxon>
        <taxon>Polychaeta</taxon>
        <taxon>Sedentaria</taxon>
        <taxon>Canalipalpata</taxon>
        <taxon>Terebellida</taxon>
        <taxon>Terebelliformia</taxon>
        <taxon>Alvinellidae</taxon>
        <taxon>Paralvinella</taxon>
    </lineage>
</organism>